<evidence type="ECO:0000313" key="2">
    <source>
        <dbReference type="EMBL" id="CAG9790754.1"/>
    </source>
</evidence>
<dbReference type="Gene3D" id="3.30.420.40">
    <property type="match status" value="2"/>
</dbReference>
<dbReference type="EMBL" id="OU893334">
    <property type="protein sequence ID" value="CAG9790754.1"/>
    <property type="molecule type" value="Genomic_DNA"/>
</dbReference>
<protein>
    <recommendedName>
        <fullName evidence="4">Actin</fullName>
    </recommendedName>
</protein>
<reference evidence="2" key="2">
    <citation type="submission" date="2022-10" db="EMBL/GenBank/DDBJ databases">
        <authorList>
            <consortium name="ENA_rothamsted_submissions"/>
            <consortium name="culmorum"/>
            <person name="King R."/>
        </authorList>
    </citation>
    <scope>NUCLEOTIDE SEQUENCE</scope>
</reference>
<dbReference type="InterPro" id="IPR004000">
    <property type="entry name" value="Actin"/>
</dbReference>
<dbReference type="InterPro" id="IPR043129">
    <property type="entry name" value="ATPase_NBD"/>
</dbReference>
<keyword evidence="3" id="KW-1185">Reference proteome</keyword>
<name>A0A9N9WFE2_9NEOP</name>
<dbReference type="PANTHER" id="PTHR11937">
    <property type="entry name" value="ACTIN"/>
    <property type="match status" value="1"/>
</dbReference>
<evidence type="ECO:0000256" key="1">
    <source>
        <dbReference type="RuleBase" id="RU000487"/>
    </source>
</evidence>
<evidence type="ECO:0000313" key="3">
    <source>
        <dbReference type="Proteomes" id="UP001153714"/>
    </source>
</evidence>
<comment type="similarity">
    <text evidence="1">Belongs to the actin family.</text>
</comment>
<evidence type="ECO:0008006" key="4">
    <source>
        <dbReference type="Google" id="ProtNLM"/>
    </source>
</evidence>
<dbReference type="SUPFAM" id="SSF53067">
    <property type="entry name" value="Actin-like ATPase domain"/>
    <property type="match status" value="1"/>
</dbReference>
<accession>A0A9N9WFE2</accession>
<gene>
    <name evidence="2" type="ORF">DIATSA_LOCUS8410</name>
</gene>
<sequence length="177" mass="19724">MAEIMFETFTVQSLYMAEMCYVAQDYAAELESYASGDGTRGQYNLSDGEQVSLGEERFQCPECIFRPSLEGLNCPGLVELICSSILKCDVDCRPLLYNNIVPSGGSSVFPGLVARLSNDMKMRLPGVSVQVDDMPSRQFAQWEGASVLASIDHMEGFWMTRKDYQDLGADAVNYKFF</sequence>
<dbReference type="SMART" id="SM00268">
    <property type="entry name" value="ACTIN"/>
    <property type="match status" value="1"/>
</dbReference>
<proteinExistence type="inferred from homology"/>
<dbReference type="Proteomes" id="UP001153714">
    <property type="component" value="Chromosome 3"/>
</dbReference>
<dbReference type="Pfam" id="PF00022">
    <property type="entry name" value="Actin"/>
    <property type="match status" value="1"/>
</dbReference>
<organism evidence="2 3">
    <name type="scientific">Diatraea saccharalis</name>
    <name type="common">sugarcane borer</name>
    <dbReference type="NCBI Taxonomy" id="40085"/>
    <lineage>
        <taxon>Eukaryota</taxon>
        <taxon>Metazoa</taxon>
        <taxon>Ecdysozoa</taxon>
        <taxon>Arthropoda</taxon>
        <taxon>Hexapoda</taxon>
        <taxon>Insecta</taxon>
        <taxon>Pterygota</taxon>
        <taxon>Neoptera</taxon>
        <taxon>Endopterygota</taxon>
        <taxon>Lepidoptera</taxon>
        <taxon>Glossata</taxon>
        <taxon>Ditrysia</taxon>
        <taxon>Pyraloidea</taxon>
        <taxon>Crambidae</taxon>
        <taxon>Crambinae</taxon>
        <taxon>Diatraea</taxon>
    </lineage>
</organism>
<reference evidence="2" key="1">
    <citation type="submission" date="2021-12" db="EMBL/GenBank/DDBJ databases">
        <authorList>
            <person name="King R."/>
        </authorList>
    </citation>
    <scope>NUCLEOTIDE SEQUENCE</scope>
</reference>
<dbReference type="OrthoDB" id="7340501at2759"/>
<dbReference type="AlphaFoldDB" id="A0A9N9WFE2"/>